<feature type="signal peptide" evidence="14">
    <location>
        <begin position="1"/>
        <end position="21"/>
    </location>
</feature>
<organism evidence="15 16">
    <name type="scientific">Hohenbuehelia grisea</name>
    <dbReference type="NCBI Taxonomy" id="104357"/>
    <lineage>
        <taxon>Eukaryota</taxon>
        <taxon>Fungi</taxon>
        <taxon>Dikarya</taxon>
        <taxon>Basidiomycota</taxon>
        <taxon>Agaricomycotina</taxon>
        <taxon>Agaricomycetes</taxon>
        <taxon>Agaricomycetidae</taxon>
        <taxon>Agaricales</taxon>
        <taxon>Pleurotineae</taxon>
        <taxon>Pleurotaceae</taxon>
        <taxon>Hohenbuehelia</taxon>
    </lineage>
</organism>
<keyword evidence="11" id="KW-0503">Monooxygenase</keyword>
<evidence type="ECO:0000256" key="2">
    <source>
        <dbReference type="ARBA" id="ARBA00004370"/>
    </source>
</evidence>
<dbReference type="Pfam" id="PF00067">
    <property type="entry name" value="p450"/>
    <property type="match status" value="1"/>
</dbReference>
<evidence type="ECO:0000313" key="16">
    <source>
        <dbReference type="Proteomes" id="UP001556367"/>
    </source>
</evidence>
<dbReference type="InterPro" id="IPR036396">
    <property type="entry name" value="Cyt_P450_sf"/>
</dbReference>
<dbReference type="PRINTS" id="PR00385">
    <property type="entry name" value="P450"/>
</dbReference>
<comment type="subcellular location">
    <subcellularLocation>
        <location evidence="2">Membrane</location>
    </subcellularLocation>
</comment>
<evidence type="ECO:0000256" key="8">
    <source>
        <dbReference type="ARBA" id="ARBA00022989"/>
    </source>
</evidence>
<keyword evidence="10" id="KW-0408">Iron</keyword>
<dbReference type="EMBL" id="JASNQZ010000010">
    <property type="protein sequence ID" value="KAL0952692.1"/>
    <property type="molecule type" value="Genomic_DNA"/>
</dbReference>
<dbReference type="Proteomes" id="UP001556367">
    <property type="component" value="Unassembled WGS sequence"/>
</dbReference>
<accession>A0ABR3JAT4</accession>
<keyword evidence="6" id="KW-0812">Transmembrane</keyword>
<comment type="caution">
    <text evidence="15">The sequence shown here is derived from an EMBL/GenBank/DDBJ whole genome shotgun (WGS) entry which is preliminary data.</text>
</comment>
<feature type="region of interest" description="Disordered" evidence="13">
    <location>
        <begin position="505"/>
        <end position="526"/>
    </location>
</feature>
<evidence type="ECO:0000256" key="12">
    <source>
        <dbReference type="ARBA" id="ARBA00023136"/>
    </source>
</evidence>
<protein>
    <recommendedName>
        <fullName evidence="17">Cytochrome P450</fullName>
    </recommendedName>
</protein>
<dbReference type="InterPro" id="IPR002401">
    <property type="entry name" value="Cyt_P450_E_grp-I"/>
</dbReference>
<keyword evidence="12" id="KW-0472">Membrane</keyword>
<comment type="similarity">
    <text evidence="4">Belongs to the cytochrome P450 family.</text>
</comment>
<reference evidence="16" key="1">
    <citation type="submission" date="2024-06" db="EMBL/GenBank/DDBJ databases">
        <title>Multi-omics analyses provide insights into the biosynthesis of the anticancer antibiotic pleurotin in Hohenbuehelia grisea.</title>
        <authorList>
            <person name="Weaver J.A."/>
            <person name="Alberti F."/>
        </authorList>
    </citation>
    <scope>NUCLEOTIDE SEQUENCE [LARGE SCALE GENOMIC DNA]</scope>
    <source>
        <strain evidence="16">T-177</strain>
    </source>
</reference>
<evidence type="ECO:0000313" key="15">
    <source>
        <dbReference type="EMBL" id="KAL0952692.1"/>
    </source>
</evidence>
<gene>
    <name evidence="15" type="ORF">HGRIS_006931</name>
</gene>
<dbReference type="PRINTS" id="PR00463">
    <property type="entry name" value="EP450I"/>
</dbReference>
<evidence type="ECO:0000256" key="7">
    <source>
        <dbReference type="ARBA" id="ARBA00022723"/>
    </source>
</evidence>
<dbReference type="PANTHER" id="PTHR24305:SF166">
    <property type="entry name" value="CYTOCHROME P450 12A4, MITOCHONDRIAL-RELATED"/>
    <property type="match status" value="1"/>
</dbReference>
<evidence type="ECO:0000256" key="1">
    <source>
        <dbReference type="ARBA" id="ARBA00001971"/>
    </source>
</evidence>
<dbReference type="PANTHER" id="PTHR24305">
    <property type="entry name" value="CYTOCHROME P450"/>
    <property type="match status" value="1"/>
</dbReference>
<evidence type="ECO:0000256" key="4">
    <source>
        <dbReference type="ARBA" id="ARBA00010617"/>
    </source>
</evidence>
<comment type="pathway">
    <text evidence="3">Secondary metabolite biosynthesis; terpenoid biosynthesis.</text>
</comment>
<evidence type="ECO:0000256" key="13">
    <source>
        <dbReference type="SAM" id="MobiDB-lite"/>
    </source>
</evidence>
<sequence>MTLWAAFVALVLLCFWRLRRASLDKRLPGPRSPSWLTGHLMEINGPNGLEFIRQATERFGSVIRVGGLFGEHQLMVSDPSAFRHILLKSQHEFREATLFTQLNTVCFGEHALTVVHDEQHKVQRKAMNPLFISTRIRNHTPVVYAVFEQLLNQMSDQIARGHTEIDIMDAFWRLSISVIGRSVLGEPLDALDESKTNVYVNSVKNFFPTLTKLGGLIVVFPSLLKIKPRRLQDAISSLIPSKAVKDSREIIDVIRQSGQEILSHRRASLEKSLDKESDDIVSFLLRAEQSVAPSNANIDEVIVAQINLFVFAGSDTTSASMARMFHLLALNPDIQATLRVELSTIPTMPPSSDDLARLTFVDAIVKETLRMFPPLPKIERVATRDTAIPLKKPVVGTDGSLIHEIMLPKDHTVILNLVGCNTDVDIWGPDALEWKPERWLKPLPDSVQRASIPGLYANTMTFLGGNRACIGYSLAILQMKLALAVLIPRFTFELTDDKVTWPLGTTQSPTTAGREGPHLPLRVSRI</sequence>
<evidence type="ECO:0000256" key="5">
    <source>
        <dbReference type="ARBA" id="ARBA00022617"/>
    </source>
</evidence>
<evidence type="ECO:0008006" key="17">
    <source>
        <dbReference type="Google" id="ProtNLM"/>
    </source>
</evidence>
<keyword evidence="14" id="KW-0732">Signal</keyword>
<evidence type="ECO:0000256" key="9">
    <source>
        <dbReference type="ARBA" id="ARBA00023002"/>
    </source>
</evidence>
<keyword evidence="16" id="KW-1185">Reference proteome</keyword>
<keyword evidence="8" id="KW-1133">Transmembrane helix</keyword>
<comment type="cofactor">
    <cofactor evidence="1">
        <name>heme</name>
        <dbReference type="ChEBI" id="CHEBI:30413"/>
    </cofactor>
</comment>
<evidence type="ECO:0000256" key="3">
    <source>
        <dbReference type="ARBA" id="ARBA00004721"/>
    </source>
</evidence>
<proteinExistence type="inferred from homology"/>
<evidence type="ECO:0000256" key="6">
    <source>
        <dbReference type="ARBA" id="ARBA00022692"/>
    </source>
</evidence>
<dbReference type="InterPro" id="IPR050121">
    <property type="entry name" value="Cytochrome_P450_monoxygenase"/>
</dbReference>
<evidence type="ECO:0000256" key="10">
    <source>
        <dbReference type="ARBA" id="ARBA00023004"/>
    </source>
</evidence>
<evidence type="ECO:0000256" key="14">
    <source>
        <dbReference type="SAM" id="SignalP"/>
    </source>
</evidence>
<keyword evidence="5" id="KW-0349">Heme</keyword>
<evidence type="ECO:0000256" key="11">
    <source>
        <dbReference type="ARBA" id="ARBA00023033"/>
    </source>
</evidence>
<name>A0ABR3JAT4_9AGAR</name>
<keyword evidence="9" id="KW-0560">Oxidoreductase</keyword>
<dbReference type="InterPro" id="IPR001128">
    <property type="entry name" value="Cyt_P450"/>
</dbReference>
<dbReference type="Gene3D" id="1.10.630.10">
    <property type="entry name" value="Cytochrome P450"/>
    <property type="match status" value="1"/>
</dbReference>
<dbReference type="SUPFAM" id="SSF48264">
    <property type="entry name" value="Cytochrome P450"/>
    <property type="match status" value="1"/>
</dbReference>
<feature type="chain" id="PRO_5046263252" description="Cytochrome P450" evidence="14">
    <location>
        <begin position="22"/>
        <end position="526"/>
    </location>
</feature>
<keyword evidence="7" id="KW-0479">Metal-binding</keyword>